<protein>
    <submittedName>
        <fullName evidence="3">Regulatory protein LuxR</fullName>
    </submittedName>
</protein>
<accession>E3J4X3</accession>
<dbReference type="PROSITE" id="PS50043">
    <property type="entry name" value="HTH_LUXR_2"/>
    <property type="match status" value="1"/>
</dbReference>
<dbReference type="Gene3D" id="1.10.10.10">
    <property type="entry name" value="Winged helix-like DNA-binding domain superfamily/Winged helix DNA-binding domain"/>
    <property type="match status" value="1"/>
</dbReference>
<dbReference type="InterPro" id="IPR016032">
    <property type="entry name" value="Sig_transdc_resp-reg_C-effctor"/>
</dbReference>
<dbReference type="AlphaFoldDB" id="E3J4X3"/>
<dbReference type="HOGENOM" id="CLU_841339_0_0_11"/>
<organism evidence="3 4">
    <name type="scientific">Pseudofrankia inefficax (strain DSM 45817 / CECT 9037 / DDB 130130 / EuI1c)</name>
    <name type="common">Frankia inefficax</name>
    <dbReference type="NCBI Taxonomy" id="298654"/>
    <lineage>
        <taxon>Bacteria</taxon>
        <taxon>Bacillati</taxon>
        <taxon>Actinomycetota</taxon>
        <taxon>Actinomycetes</taxon>
        <taxon>Frankiales</taxon>
        <taxon>Frankiaceae</taxon>
        <taxon>Pseudofrankia</taxon>
    </lineage>
</organism>
<dbReference type="Pfam" id="PF00196">
    <property type="entry name" value="GerE"/>
    <property type="match status" value="1"/>
</dbReference>
<evidence type="ECO:0000313" key="4">
    <source>
        <dbReference type="Proteomes" id="UP000002484"/>
    </source>
</evidence>
<dbReference type="SUPFAM" id="SSF46894">
    <property type="entry name" value="C-terminal effector domain of the bipartite response regulators"/>
    <property type="match status" value="1"/>
</dbReference>
<dbReference type="EMBL" id="CP002299">
    <property type="protein sequence ID" value="ADP79424.1"/>
    <property type="molecule type" value="Genomic_DNA"/>
</dbReference>
<dbReference type="InParanoid" id="E3J4X3"/>
<keyword evidence="4" id="KW-1185">Reference proteome</keyword>
<keyword evidence="1" id="KW-0175">Coiled coil</keyword>
<sequence length="337" mass="36371">MTNLDFLGLTPFGQQVYEQVALHPYADTEGIAGFLGADVAAVAAELRDQANRGQIRSVGGAWLAEDLTQWLDTEHARQQAEQATAAAERARQRSRLLRSRLPAAHRQGTRKLVGNDGTELVTHGEVSIRIAELAEQATDTLRFMLAGNEGFGPNPHVIRAFVGAAKRGVRLTSVWTPECIAAARGAPNGRLPPLGQVHASRDVPYRAVVADGRAVLVQREPDDPSLGALVITHHPTVALYAHLIDALFRAGQPLSPNVPPPAADTLDPQRESQILHLIATGATNDLIGKNLGVSTRTVQREVSRLMERYQARNRIELITLTTDLPADQVGDAVGHES</sequence>
<evidence type="ECO:0000313" key="3">
    <source>
        <dbReference type="EMBL" id="ADP79424.1"/>
    </source>
</evidence>
<feature type="domain" description="HTH luxR-type" evidence="2">
    <location>
        <begin position="259"/>
        <end position="325"/>
    </location>
</feature>
<dbReference type="SMART" id="SM00421">
    <property type="entry name" value="HTH_LUXR"/>
    <property type="match status" value="1"/>
</dbReference>
<dbReference type="Proteomes" id="UP000002484">
    <property type="component" value="Chromosome"/>
</dbReference>
<dbReference type="eggNOG" id="COG2197">
    <property type="taxonomic scope" value="Bacteria"/>
</dbReference>
<evidence type="ECO:0000256" key="1">
    <source>
        <dbReference type="SAM" id="Coils"/>
    </source>
</evidence>
<proteinExistence type="predicted"/>
<reference evidence="3 4" key="1">
    <citation type="submission" date="2010-10" db="EMBL/GenBank/DDBJ databases">
        <title>Complete sequence of Frankia sp. EuI1c.</title>
        <authorList>
            <consortium name="US DOE Joint Genome Institute"/>
            <person name="Lucas S."/>
            <person name="Copeland A."/>
            <person name="Lapidus A."/>
            <person name="Cheng J.-F."/>
            <person name="Bruce D."/>
            <person name="Goodwin L."/>
            <person name="Pitluck S."/>
            <person name="Chertkov O."/>
            <person name="Detter J.C."/>
            <person name="Han C."/>
            <person name="Tapia R."/>
            <person name="Land M."/>
            <person name="Hauser L."/>
            <person name="Jeffries C."/>
            <person name="Kyrpides N."/>
            <person name="Ivanova N."/>
            <person name="Mikhailova N."/>
            <person name="Beauchemin N."/>
            <person name="Sen A."/>
            <person name="Sur S.A."/>
            <person name="Gtari M."/>
            <person name="Wall L."/>
            <person name="Tisa L."/>
            <person name="Woyke T."/>
        </authorList>
    </citation>
    <scope>NUCLEOTIDE SEQUENCE [LARGE SCALE GENOMIC DNA]</scope>
    <source>
        <strain evidence="4">DSM 45817 / CECT 9037 / EuI1c</strain>
    </source>
</reference>
<name>E3J4X3_PSEI1</name>
<dbReference type="STRING" id="298654.FraEuI1c_1357"/>
<dbReference type="CDD" id="cd06170">
    <property type="entry name" value="LuxR_C_like"/>
    <property type="match status" value="1"/>
</dbReference>
<dbReference type="GO" id="GO:0003677">
    <property type="term" value="F:DNA binding"/>
    <property type="evidence" value="ECO:0007669"/>
    <property type="project" value="InterPro"/>
</dbReference>
<dbReference type="KEGG" id="fri:FraEuI1c_1357"/>
<dbReference type="InterPro" id="IPR036388">
    <property type="entry name" value="WH-like_DNA-bd_sf"/>
</dbReference>
<gene>
    <name evidence="3" type="ordered locus">FraEuI1c_1357</name>
</gene>
<dbReference type="RefSeq" id="WP_013422544.1">
    <property type="nucleotide sequence ID" value="NC_014666.1"/>
</dbReference>
<dbReference type="GO" id="GO:0006355">
    <property type="term" value="P:regulation of DNA-templated transcription"/>
    <property type="evidence" value="ECO:0007669"/>
    <property type="project" value="InterPro"/>
</dbReference>
<dbReference type="InterPro" id="IPR000792">
    <property type="entry name" value="Tscrpt_reg_LuxR_C"/>
</dbReference>
<feature type="coiled-coil region" evidence="1">
    <location>
        <begin position="73"/>
        <end position="100"/>
    </location>
</feature>
<dbReference type="PROSITE" id="PS00622">
    <property type="entry name" value="HTH_LUXR_1"/>
    <property type="match status" value="1"/>
</dbReference>
<evidence type="ECO:0000259" key="2">
    <source>
        <dbReference type="PROSITE" id="PS50043"/>
    </source>
</evidence>
<dbReference type="OrthoDB" id="5932488at2"/>